<keyword evidence="1" id="KW-1133">Transmembrane helix</keyword>
<evidence type="ECO:0000256" key="1">
    <source>
        <dbReference type="SAM" id="Phobius"/>
    </source>
</evidence>
<sequence length="61" mass="6696">MIHWRSLVSWSGHHSVVGRGRSARRGSGKTYDATILDMRPSVLCILAIAALGLYGERAVMK</sequence>
<keyword evidence="1" id="KW-0472">Membrane</keyword>
<dbReference type="AlphaFoldDB" id="A0A3N4JNH6"/>
<dbReference type="Proteomes" id="UP000276215">
    <property type="component" value="Unassembled WGS sequence"/>
</dbReference>
<keyword evidence="1" id="KW-0812">Transmembrane</keyword>
<accession>A0A3N4JNH6</accession>
<name>A0A3N4JNH6_9PEZI</name>
<reference evidence="2 3" key="1">
    <citation type="journal article" date="2018" name="Nat. Ecol. Evol.">
        <title>Pezizomycetes genomes reveal the molecular basis of ectomycorrhizal truffle lifestyle.</title>
        <authorList>
            <person name="Murat C."/>
            <person name="Payen T."/>
            <person name="Noel B."/>
            <person name="Kuo A."/>
            <person name="Morin E."/>
            <person name="Chen J."/>
            <person name="Kohler A."/>
            <person name="Krizsan K."/>
            <person name="Balestrini R."/>
            <person name="Da Silva C."/>
            <person name="Montanini B."/>
            <person name="Hainaut M."/>
            <person name="Levati E."/>
            <person name="Barry K.W."/>
            <person name="Belfiori B."/>
            <person name="Cichocki N."/>
            <person name="Clum A."/>
            <person name="Dockter R.B."/>
            <person name="Fauchery L."/>
            <person name="Guy J."/>
            <person name="Iotti M."/>
            <person name="Le Tacon F."/>
            <person name="Lindquist E.A."/>
            <person name="Lipzen A."/>
            <person name="Malagnac F."/>
            <person name="Mello A."/>
            <person name="Molinier V."/>
            <person name="Miyauchi S."/>
            <person name="Poulain J."/>
            <person name="Riccioni C."/>
            <person name="Rubini A."/>
            <person name="Sitrit Y."/>
            <person name="Splivallo R."/>
            <person name="Traeger S."/>
            <person name="Wang M."/>
            <person name="Zifcakova L."/>
            <person name="Wipf D."/>
            <person name="Zambonelli A."/>
            <person name="Paolocci F."/>
            <person name="Nowrousian M."/>
            <person name="Ottonello S."/>
            <person name="Baldrian P."/>
            <person name="Spatafora J.W."/>
            <person name="Henrissat B."/>
            <person name="Nagy L.G."/>
            <person name="Aury J.M."/>
            <person name="Wincker P."/>
            <person name="Grigoriev I.V."/>
            <person name="Bonfante P."/>
            <person name="Martin F.M."/>
        </authorList>
    </citation>
    <scope>NUCLEOTIDE SEQUENCE [LARGE SCALE GENOMIC DNA]</scope>
    <source>
        <strain evidence="2 3">120613-1</strain>
    </source>
</reference>
<feature type="transmembrane region" description="Helical" evidence="1">
    <location>
        <begin position="38"/>
        <end position="55"/>
    </location>
</feature>
<gene>
    <name evidence="2" type="ORF">L873DRAFT_1805906</name>
</gene>
<dbReference type="EMBL" id="ML120384">
    <property type="protein sequence ID" value="RPA99823.1"/>
    <property type="molecule type" value="Genomic_DNA"/>
</dbReference>
<keyword evidence="3" id="KW-1185">Reference proteome</keyword>
<evidence type="ECO:0000313" key="2">
    <source>
        <dbReference type="EMBL" id="RPA99823.1"/>
    </source>
</evidence>
<proteinExistence type="predicted"/>
<organism evidence="2 3">
    <name type="scientific">Choiromyces venosus 120613-1</name>
    <dbReference type="NCBI Taxonomy" id="1336337"/>
    <lineage>
        <taxon>Eukaryota</taxon>
        <taxon>Fungi</taxon>
        <taxon>Dikarya</taxon>
        <taxon>Ascomycota</taxon>
        <taxon>Pezizomycotina</taxon>
        <taxon>Pezizomycetes</taxon>
        <taxon>Pezizales</taxon>
        <taxon>Tuberaceae</taxon>
        <taxon>Choiromyces</taxon>
    </lineage>
</organism>
<evidence type="ECO:0000313" key="3">
    <source>
        <dbReference type="Proteomes" id="UP000276215"/>
    </source>
</evidence>
<protein>
    <submittedName>
        <fullName evidence="2">Uncharacterized protein</fullName>
    </submittedName>
</protein>